<accession>A0AAN8UNM0</accession>
<dbReference type="InterPro" id="IPR012870">
    <property type="entry name" value="DUF1666"/>
</dbReference>
<feature type="compositionally biased region" description="Low complexity" evidence="1">
    <location>
        <begin position="75"/>
        <end position="87"/>
    </location>
</feature>
<evidence type="ECO:0000313" key="3">
    <source>
        <dbReference type="Proteomes" id="UP001370490"/>
    </source>
</evidence>
<protein>
    <submittedName>
        <fullName evidence="2">Uncharacterized protein</fullName>
    </submittedName>
</protein>
<evidence type="ECO:0000313" key="2">
    <source>
        <dbReference type="EMBL" id="KAK6913272.1"/>
    </source>
</evidence>
<name>A0AAN8UNM0_9MAGN</name>
<keyword evidence="3" id="KW-1185">Reference proteome</keyword>
<gene>
    <name evidence="2" type="ORF">RJ641_022873</name>
</gene>
<dbReference type="Proteomes" id="UP001370490">
    <property type="component" value="Unassembled WGS sequence"/>
</dbReference>
<dbReference type="AlphaFoldDB" id="A0AAN8UNM0"/>
<sequence length="454" mass="53292">SPNAQVVDVHRNFELVEFQNQNQSASFPNFTVVLNNPHEHKVQEFWRKGLEDHSKESTLHEDDTIEDSYEDTSLKESSFSSSESNSPSRDEKMDDFLSSVCDSNSPPRDLDINDYSPSICSSNLPMVNRNQIVDEREEEVFDPFYKKYTERMRWFDTLNYDRTSGISAILNKQLGTSPSSFESIRPNDFSIPCVSWDKMSRKRLIRSLESDFELVYVAQSCLSWEALYHQYRKLEALSSSGSPNGFFYNNVAEEFQNFHILLERFMEDERLEGKRFWNFIQGRLTFKSLLQVPEVSVYAEEEKEREKGEGMNAREVLKVVEKCINVYWEFVNLDNKKTWWKPGSLFWTNPPVEDPRDLEQLLYLKKRLQKKGLLLKDLQQKKKCWVRRAIKQVGETQEREMLHTMIDMKLVSRVLKMPIISSSHIEWCQEKLNGIEFKDGNVIRTCTSPLFPPS</sequence>
<evidence type="ECO:0000256" key="1">
    <source>
        <dbReference type="SAM" id="MobiDB-lite"/>
    </source>
</evidence>
<organism evidence="2 3">
    <name type="scientific">Dillenia turbinata</name>
    <dbReference type="NCBI Taxonomy" id="194707"/>
    <lineage>
        <taxon>Eukaryota</taxon>
        <taxon>Viridiplantae</taxon>
        <taxon>Streptophyta</taxon>
        <taxon>Embryophyta</taxon>
        <taxon>Tracheophyta</taxon>
        <taxon>Spermatophyta</taxon>
        <taxon>Magnoliopsida</taxon>
        <taxon>eudicotyledons</taxon>
        <taxon>Gunneridae</taxon>
        <taxon>Pentapetalae</taxon>
        <taxon>Dilleniales</taxon>
        <taxon>Dilleniaceae</taxon>
        <taxon>Dillenia</taxon>
    </lineage>
</organism>
<proteinExistence type="predicted"/>
<dbReference type="PANTHER" id="PTHR46741:SF7">
    <property type="entry name" value="TRANSMEMBRANE PROTEIN"/>
    <property type="match status" value="1"/>
</dbReference>
<comment type="caution">
    <text evidence="2">The sequence shown here is derived from an EMBL/GenBank/DDBJ whole genome shotgun (WGS) entry which is preliminary data.</text>
</comment>
<feature type="non-terminal residue" evidence="2">
    <location>
        <position position="1"/>
    </location>
</feature>
<dbReference type="EMBL" id="JBAMMX010000027">
    <property type="protein sequence ID" value="KAK6913272.1"/>
    <property type="molecule type" value="Genomic_DNA"/>
</dbReference>
<reference evidence="2 3" key="1">
    <citation type="submission" date="2023-12" db="EMBL/GenBank/DDBJ databases">
        <title>A high-quality genome assembly for Dillenia turbinata (Dilleniales).</title>
        <authorList>
            <person name="Chanderbali A."/>
        </authorList>
    </citation>
    <scope>NUCLEOTIDE SEQUENCE [LARGE SCALE GENOMIC DNA]</scope>
    <source>
        <strain evidence="2">LSX21</strain>
        <tissue evidence="2">Leaf</tissue>
    </source>
</reference>
<dbReference type="PANTHER" id="PTHR46741">
    <property type="entry name" value="OS09G0413600 PROTEIN"/>
    <property type="match status" value="1"/>
</dbReference>
<feature type="region of interest" description="Disordered" evidence="1">
    <location>
        <begin position="54"/>
        <end position="109"/>
    </location>
</feature>
<dbReference type="Pfam" id="PF07891">
    <property type="entry name" value="DUF1666"/>
    <property type="match status" value="1"/>
</dbReference>